<dbReference type="PROSITE" id="PS50011">
    <property type="entry name" value="PROTEIN_KINASE_DOM"/>
    <property type="match status" value="1"/>
</dbReference>
<name>A0ABU7SBG9_9ACTN</name>
<dbReference type="InterPro" id="IPR018391">
    <property type="entry name" value="PQQ_b-propeller_rpt"/>
</dbReference>
<dbReference type="Pfam" id="PF00069">
    <property type="entry name" value="Pkinase"/>
    <property type="match status" value="1"/>
</dbReference>
<evidence type="ECO:0000256" key="1">
    <source>
        <dbReference type="ARBA" id="ARBA00022679"/>
    </source>
</evidence>
<dbReference type="InterPro" id="IPR017441">
    <property type="entry name" value="Protein_kinase_ATP_BS"/>
</dbReference>
<dbReference type="PANTHER" id="PTHR43289">
    <property type="entry name" value="MITOGEN-ACTIVATED PROTEIN KINASE KINASE KINASE 20-RELATED"/>
    <property type="match status" value="1"/>
</dbReference>
<evidence type="ECO:0000259" key="7">
    <source>
        <dbReference type="PROSITE" id="PS50011"/>
    </source>
</evidence>
<dbReference type="SMART" id="SM00564">
    <property type="entry name" value="PQQ"/>
    <property type="match status" value="6"/>
</dbReference>
<evidence type="ECO:0000256" key="2">
    <source>
        <dbReference type="ARBA" id="ARBA00022741"/>
    </source>
</evidence>
<feature type="compositionally biased region" description="Low complexity" evidence="6">
    <location>
        <begin position="370"/>
        <end position="379"/>
    </location>
</feature>
<dbReference type="SUPFAM" id="SSF56112">
    <property type="entry name" value="Protein kinase-like (PK-like)"/>
    <property type="match status" value="1"/>
</dbReference>
<dbReference type="InterPro" id="IPR011047">
    <property type="entry name" value="Quinoprotein_ADH-like_sf"/>
</dbReference>
<dbReference type="SUPFAM" id="SSF50998">
    <property type="entry name" value="Quinoprotein alcohol dehydrogenase-like"/>
    <property type="match status" value="1"/>
</dbReference>
<gene>
    <name evidence="8" type="ORF">V1634_09015</name>
</gene>
<keyword evidence="4 5" id="KW-0067">ATP-binding</keyword>
<dbReference type="InterPro" id="IPR008271">
    <property type="entry name" value="Ser/Thr_kinase_AS"/>
</dbReference>
<feature type="region of interest" description="Disordered" evidence="6">
    <location>
        <begin position="292"/>
        <end position="379"/>
    </location>
</feature>
<dbReference type="PROSITE" id="PS00108">
    <property type="entry name" value="PROTEIN_KINASE_ST"/>
    <property type="match status" value="1"/>
</dbReference>
<keyword evidence="1" id="KW-0808">Transferase</keyword>
<keyword evidence="3" id="KW-0418">Kinase</keyword>
<dbReference type="PANTHER" id="PTHR43289:SF34">
    <property type="entry name" value="SERINE_THREONINE-PROTEIN KINASE YBDM-RELATED"/>
    <property type="match status" value="1"/>
</dbReference>
<dbReference type="Proteomes" id="UP001339911">
    <property type="component" value="Unassembled WGS sequence"/>
</dbReference>
<dbReference type="RefSeq" id="WP_331207275.1">
    <property type="nucleotide sequence ID" value="NZ_JAZGQL010000005.1"/>
</dbReference>
<accession>A0ABU7SBG9</accession>
<keyword evidence="2 5" id="KW-0547">Nucleotide-binding</keyword>
<dbReference type="PROSITE" id="PS00107">
    <property type="entry name" value="PROTEIN_KINASE_ATP"/>
    <property type="match status" value="1"/>
</dbReference>
<dbReference type="EMBL" id="JAZGQL010000005">
    <property type="protein sequence ID" value="MEE6306962.1"/>
    <property type="molecule type" value="Genomic_DNA"/>
</dbReference>
<evidence type="ECO:0000256" key="3">
    <source>
        <dbReference type="ARBA" id="ARBA00022777"/>
    </source>
</evidence>
<proteinExistence type="predicted"/>
<feature type="region of interest" description="Disordered" evidence="6">
    <location>
        <begin position="430"/>
        <end position="456"/>
    </location>
</feature>
<evidence type="ECO:0000256" key="4">
    <source>
        <dbReference type="ARBA" id="ARBA00022840"/>
    </source>
</evidence>
<sequence>MKPLLPSDPERVGPYHLVARVGAGGMGVVYLGRSPGGRAVAVKVVRERFHSDFEFRARFRREVAAARRVTGAFTAPVLDADPEAAAPWVITAYLPGLSLREAVRVEGPLAPAAVRLLAAGLAEALADIHRVGLTHRDLKPGNVMLTGDGPRVIDFGIARPEDATSITQVGSIIGTPGFMSPEQVSGGVTEPPSDIFALGAVLAYAATGREPFGSDATLATLYRVQAVQADLDGITDPGLFELIAACLRVAPGERPSAAQLLDRLGGTTRAITGVGWLSASLAEEIDRRTAQARQLTGASTAGAAAGPANRATMPAPPPGNTLAPGGKAPAASANPTDPGDSTRDPAENTRAPGENTRTPGQSSREPGEPAPGAAVPGPAVGWSAAEAAQPGRLHTPTGNRRLDRRHLLGGAVGALAVATGAGFLIHRRGSDRAAPAGTPSPSNAPPTPTSAPPTAVPGWTAKVSDYYPELFTTRGVVLAKTREQELYALDARTGRTRWKHPATLIGTVTGGLVLEAQSSNPRLTSVDPVSGATRWRYRVRFPEAPLFPVVAGGVVCSGHGPVRALGVRDGRERWTARIGEVNNLAAGNGSVIAVTETELIALDAKTGRTRWRCPMDYGIYLLAGEGLVFAIDRNRALHAVRADTGATAWRIGTFAGSSPPQLGGGTLYASGGRGEVFALTAATGQPRWSRGLAADSALRLSGDTLYAASTDQMLYALSTADGRLHWTYEASIVQRPVRDNSGLVSTGGLVFVGTREGYVEALAPPAGVTGATP</sequence>
<dbReference type="InterPro" id="IPR011009">
    <property type="entry name" value="Kinase-like_dom_sf"/>
</dbReference>
<dbReference type="InterPro" id="IPR015943">
    <property type="entry name" value="WD40/YVTN_repeat-like_dom_sf"/>
</dbReference>
<dbReference type="InterPro" id="IPR000719">
    <property type="entry name" value="Prot_kinase_dom"/>
</dbReference>
<evidence type="ECO:0000313" key="9">
    <source>
        <dbReference type="Proteomes" id="UP001339911"/>
    </source>
</evidence>
<dbReference type="Gene3D" id="2.130.10.10">
    <property type="entry name" value="YVTN repeat-like/Quinoprotein amine dehydrogenase"/>
    <property type="match status" value="2"/>
</dbReference>
<evidence type="ECO:0000256" key="6">
    <source>
        <dbReference type="SAM" id="MobiDB-lite"/>
    </source>
</evidence>
<dbReference type="Gene3D" id="1.10.510.10">
    <property type="entry name" value="Transferase(Phosphotransferase) domain 1"/>
    <property type="match status" value="1"/>
</dbReference>
<feature type="binding site" evidence="5">
    <location>
        <position position="43"/>
    </location>
    <ligand>
        <name>ATP</name>
        <dbReference type="ChEBI" id="CHEBI:30616"/>
    </ligand>
</feature>
<dbReference type="InterPro" id="IPR002372">
    <property type="entry name" value="PQQ_rpt_dom"/>
</dbReference>
<feature type="domain" description="Protein kinase" evidence="7">
    <location>
        <begin position="15"/>
        <end position="277"/>
    </location>
</feature>
<organism evidence="8 9">
    <name type="scientific">Plantactinospora veratri</name>
    <dbReference type="NCBI Taxonomy" id="1436122"/>
    <lineage>
        <taxon>Bacteria</taxon>
        <taxon>Bacillati</taxon>
        <taxon>Actinomycetota</taxon>
        <taxon>Actinomycetes</taxon>
        <taxon>Micromonosporales</taxon>
        <taxon>Micromonosporaceae</taxon>
        <taxon>Plantactinospora</taxon>
    </lineage>
</organism>
<feature type="compositionally biased region" description="Pro residues" evidence="6">
    <location>
        <begin position="442"/>
        <end position="455"/>
    </location>
</feature>
<dbReference type="SMART" id="SM00220">
    <property type="entry name" value="S_TKc"/>
    <property type="match status" value="1"/>
</dbReference>
<protein>
    <submittedName>
        <fullName evidence="8">PQQ-binding-like beta-propeller repeat protein</fullName>
    </submittedName>
</protein>
<dbReference type="Gene3D" id="3.30.200.20">
    <property type="entry name" value="Phosphorylase Kinase, domain 1"/>
    <property type="match status" value="1"/>
</dbReference>
<reference evidence="8 9" key="1">
    <citation type="submission" date="2024-01" db="EMBL/GenBank/DDBJ databases">
        <title>Genome insights into Plantactinospora veratri sp. nov.</title>
        <authorList>
            <person name="Wang L."/>
        </authorList>
    </citation>
    <scope>NUCLEOTIDE SEQUENCE [LARGE SCALE GENOMIC DNA]</scope>
    <source>
        <strain evidence="8 9">NEAU-FHS4</strain>
    </source>
</reference>
<evidence type="ECO:0000313" key="8">
    <source>
        <dbReference type="EMBL" id="MEE6306962.1"/>
    </source>
</evidence>
<evidence type="ECO:0000256" key="5">
    <source>
        <dbReference type="PROSITE-ProRule" id="PRU10141"/>
    </source>
</evidence>
<feature type="compositionally biased region" description="Low complexity" evidence="6">
    <location>
        <begin position="296"/>
        <end position="313"/>
    </location>
</feature>
<feature type="compositionally biased region" description="Polar residues" evidence="6">
    <location>
        <begin position="355"/>
        <end position="364"/>
    </location>
</feature>
<keyword evidence="9" id="KW-1185">Reference proteome</keyword>
<comment type="caution">
    <text evidence="8">The sequence shown here is derived from an EMBL/GenBank/DDBJ whole genome shotgun (WGS) entry which is preliminary data.</text>
</comment>
<dbReference type="Pfam" id="PF13360">
    <property type="entry name" value="PQQ_2"/>
    <property type="match status" value="2"/>
</dbReference>
<dbReference type="CDD" id="cd14014">
    <property type="entry name" value="STKc_PknB_like"/>
    <property type="match status" value="1"/>
</dbReference>